<comment type="function">
    <text evidence="4">S-adenosyl-L-methionine-dependent methyltransferase that specifically methylates the N(1) position of an adenine present in helix 65 in 25S rRNA.</text>
</comment>
<accession>A0A3N4LJF7</accession>
<evidence type="ECO:0000313" key="5">
    <source>
        <dbReference type="EMBL" id="RPB20781.1"/>
    </source>
</evidence>
<organism evidence="5 6">
    <name type="scientific">Terfezia boudieri ATCC MYA-4762</name>
    <dbReference type="NCBI Taxonomy" id="1051890"/>
    <lineage>
        <taxon>Eukaryota</taxon>
        <taxon>Fungi</taxon>
        <taxon>Dikarya</taxon>
        <taxon>Ascomycota</taxon>
        <taxon>Pezizomycotina</taxon>
        <taxon>Pezizomycetes</taxon>
        <taxon>Pezizales</taxon>
        <taxon>Pezizaceae</taxon>
        <taxon>Terfezia</taxon>
    </lineage>
</organism>
<dbReference type="GO" id="GO:0005730">
    <property type="term" value="C:nucleolus"/>
    <property type="evidence" value="ECO:0007669"/>
    <property type="project" value="UniProtKB-SubCell"/>
</dbReference>
<dbReference type="HAMAP" id="MF_03044">
    <property type="entry name" value="BMT2"/>
    <property type="match status" value="1"/>
</dbReference>
<evidence type="ECO:0000256" key="2">
    <source>
        <dbReference type="ARBA" id="ARBA00022679"/>
    </source>
</evidence>
<reference evidence="5 6" key="1">
    <citation type="journal article" date="2018" name="Nat. Ecol. Evol.">
        <title>Pezizomycetes genomes reveal the molecular basis of ectomycorrhizal truffle lifestyle.</title>
        <authorList>
            <person name="Murat C."/>
            <person name="Payen T."/>
            <person name="Noel B."/>
            <person name="Kuo A."/>
            <person name="Morin E."/>
            <person name="Chen J."/>
            <person name="Kohler A."/>
            <person name="Krizsan K."/>
            <person name="Balestrini R."/>
            <person name="Da Silva C."/>
            <person name="Montanini B."/>
            <person name="Hainaut M."/>
            <person name="Levati E."/>
            <person name="Barry K.W."/>
            <person name="Belfiori B."/>
            <person name="Cichocki N."/>
            <person name="Clum A."/>
            <person name="Dockter R.B."/>
            <person name="Fauchery L."/>
            <person name="Guy J."/>
            <person name="Iotti M."/>
            <person name="Le Tacon F."/>
            <person name="Lindquist E.A."/>
            <person name="Lipzen A."/>
            <person name="Malagnac F."/>
            <person name="Mello A."/>
            <person name="Molinier V."/>
            <person name="Miyauchi S."/>
            <person name="Poulain J."/>
            <person name="Riccioni C."/>
            <person name="Rubini A."/>
            <person name="Sitrit Y."/>
            <person name="Splivallo R."/>
            <person name="Traeger S."/>
            <person name="Wang M."/>
            <person name="Zifcakova L."/>
            <person name="Wipf D."/>
            <person name="Zambonelli A."/>
            <person name="Paolocci F."/>
            <person name="Nowrousian M."/>
            <person name="Ottonello S."/>
            <person name="Baldrian P."/>
            <person name="Spatafora J.W."/>
            <person name="Henrissat B."/>
            <person name="Nagy L.G."/>
            <person name="Aury J.M."/>
            <person name="Wincker P."/>
            <person name="Grigoriev I.V."/>
            <person name="Bonfante P."/>
            <person name="Martin F.M."/>
        </authorList>
    </citation>
    <scope>NUCLEOTIDE SEQUENCE [LARGE SCALE GENOMIC DNA]</scope>
    <source>
        <strain evidence="5 6">ATCC MYA-4762</strain>
    </source>
</reference>
<gene>
    <name evidence="5" type="ORF">L211DRAFT_492322</name>
</gene>
<comment type="similarity">
    <text evidence="4">Belongs to the BMT2 family.</text>
</comment>
<sequence>MGRRAKNTRIRPTLLSRKHRKAPNAALSSKTSRTVINRHHTLQKKLAQAVASGDSITAEGLEAEIDANGGLEWYQQASIAGQSEKRGGDSSKILMDWIKEAQPSKKMIDLPSLRLLEVGALSTTNACSKSPIFQVTRIDLHSQHPDIMSQDFMGRPIPINDGEKFDIISLSLVLNYVPSPAQRGEMLRRTTSFLQHTKLENPQISALFPSLFLVLPAPCVTNSRYLDEKRLINIMASLGYSLHRQKLSSKLLYQLWILKNQGGTLKFKKEKVREGKRRNNFAIIVE</sequence>
<dbReference type="OrthoDB" id="5954793at2759"/>
<keyword evidence="2 4" id="KW-0808">Transferase</keyword>
<dbReference type="InParanoid" id="A0A3N4LJF7"/>
<evidence type="ECO:0000313" key="6">
    <source>
        <dbReference type="Proteomes" id="UP000267821"/>
    </source>
</evidence>
<evidence type="ECO:0000256" key="3">
    <source>
        <dbReference type="ARBA" id="ARBA00022691"/>
    </source>
</evidence>
<dbReference type="STRING" id="1051890.A0A3N4LJF7"/>
<comment type="subcellular location">
    <subcellularLocation>
        <location evidence="4">Nucleus</location>
        <location evidence="4">Nucleolus</location>
    </subcellularLocation>
</comment>
<dbReference type="GO" id="GO:0016433">
    <property type="term" value="F:rRNA (adenine) methyltransferase activity"/>
    <property type="evidence" value="ECO:0007669"/>
    <property type="project" value="UniProtKB-UniRule"/>
</dbReference>
<dbReference type="EC" id="2.1.1.-" evidence="4"/>
<dbReference type="AlphaFoldDB" id="A0A3N4LJF7"/>
<dbReference type="Proteomes" id="UP000267821">
    <property type="component" value="Unassembled WGS sequence"/>
</dbReference>
<name>A0A3N4LJF7_9PEZI</name>
<keyword evidence="6" id="KW-1185">Reference proteome</keyword>
<proteinExistence type="inferred from homology"/>
<keyword evidence="3 4" id="KW-0949">S-adenosyl-L-methionine</keyword>
<evidence type="ECO:0000256" key="1">
    <source>
        <dbReference type="ARBA" id="ARBA00022603"/>
    </source>
</evidence>
<dbReference type="Pfam" id="PF11968">
    <property type="entry name" value="Bmt2"/>
    <property type="match status" value="1"/>
</dbReference>
<evidence type="ECO:0000256" key="4">
    <source>
        <dbReference type="HAMAP-Rule" id="MF_03044"/>
    </source>
</evidence>
<dbReference type="FunCoup" id="A0A3N4LJF7">
    <property type="interactions" value="86"/>
</dbReference>
<dbReference type="EMBL" id="ML121567">
    <property type="protein sequence ID" value="RPB20781.1"/>
    <property type="molecule type" value="Genomic_DNA"/>
</dbReference>
<dbReference type="InterPro" id="IPR021867">
    <property type="entry name" value="Bmt2/SAMTOR"/>
</dbReference>
<keyword evidence="4" id="KW-0539">Nucleus</keyword>
<feature type="binding site" evidence="4">
    <location>
        <position position="119"/>
    </location>
    <ligand>
        <name>S-adenosyl-L-methionine</name>
        <dbReference type="ChEBI" id="CHEBI:59789"/>
    </ligand>
</feature>
<keyword evidence="1 4" id="KW-0489">Methyltransferase</keyword>
<protein>
    <recommendedName>
        <fullName evidence="4">25S rRNA adenine-N(1) methyltransferase</fullName>
        <ecNumber evidence="4">2.1.1.-</ecNumber>
    </recommendedName>
</protein>
<dbReference type="PANTHER" id="PTHR21008">
    <property type="entry name" value="S-ADENOSYLMETHIONINE SENSOR UPSTREAM OF MTORC1-RELATED"/>
    <property type="match status" value="1"/>
</dbReference>
<dbReference type="PANTHER" id="PTHR21008:SF1">
    <property type="entry name" value="25S RRNA (ADENINE(2142)-N(1))-METHYLTRANSFERASE"/>
    <property type="match status" value="1"/>
</dbReference>
<feature type="binding site" evidence="4">
    <location>
        <position position="139"/>
    </location>
    <ligand>
        <name>S-adenosyl-L-methionine</name>
        <dbReference type="ChEBI" id="CHEBI:59789"/>
    </ligand>
</feature>